<protein>
    <submittedName>
        <fullName evidence="2">Uncharacterized protein</fullName>
    </submittedName>
</protein>
<dbReference type="EMBL" id="JAODUP010000200">
    <property type="protein sequence ID" value="KAK2157040.1"/>
    <property type="molecule type" value="Genomic_DNA"/>
</dbReference>
<feature type="compositionally biased region" description="Basic and acidic residues" evidence="1">
    <location>
        <begin position="58"/>
        <end position="71"/>
    </location>
</feature>
<reference evidence="2" key="1">
    <citation type="journal article" date="2023" name="Mol. Biol. Evol.">
        <title>Third-Generation Sequencing Reveals the Adaptive Role of the Epigenome in Three Deep-Sea Polychaetes.</title>
        <authorList>
            <person name="Perez M."/>
            <person name="Aroh O."/>
            <person name="Sun Y."/>
            <person name="Lan Y."/>
            <person name="Juniper S.K."/>
            <person name="Young C.R."/>
            <person name="Angers B."/>
            <person name="Qian P.Y."/>
        </authorList>
    </citation>
    <scope>NUCLEOTIDE SEQUENCE</scope>
    <source>
        <strain evidence="2">P08H-3</strain>
    </source>
</reference>
<comment type="caution">
    <text evidence="2">The sequence shown here is derived from an EMBL/GenBank/DDBJ whole genome shotgun (WGS) entry which is preliminary data.</text>
</comment>
<keyword evidence="3" id="KW-1185">Reference proteome</keyword>
<accession>A0AAD9JR21</accession>
<feature type="region of interest" description="Disordered" evidence="1">
    <location>
        <begin position="206"/>
        <end position="226"/>
    </location>
</feature>
<name>A0AAD9JR21_9ANNE</name>
<gene>
    <name evidence="2" type="ORF">LSH36_200g04082</name>
</gene>
<feature type="region of interest" description="Disordered" evidence="1">
    <location>
        <begin position="1"/>
        <end position="33"/>
    </location>
</feature>
<evidence type="ECO:0000313" key="2">
    <source>
        <dbReference type="EMBL" id="KAK2157040.1"/>
    </source>
</evidence>
<feature type="region of interest" description="Disordered" evidence="1">
    <location>
        <begin position="298"/>
        <end position="321"/>
    </location>
</feature>
<dbReference type="Proteomes" id="UP001208570">
    <property type="component" value="Unassembled WGS sequence"/>
</dbReference>
<evidence type="ECO:0000256" key="1">
    <source>
        <dbReference type="SAM" id="MobiDB-lite"/>
    </source>
</evidence>
<dbReference type="AlphaFoldDB" id="A0AAD9JR21"/>
<feature type="compositionally biased region" description="Basic and acidic residues" evidence="1">
    <location>
        <begin position="210"/>
        <end position="219"/>
    </location>
</feature>
<feature type="compositionally biased region" description="Acidic residues" evidence="1">
    <location>
        <begin position="302"/>
        <end position="321"/>
    </location>
</feature>
<feature type="region of interest" description="Disordered" evidence="1">
    <location>
        <begin position="55"/>
        <end position="114"/>
    </location>
</feature>
<organism evidence="2 3">
    <name type="scientific">Paralvinella palmiformis</name>
    <dbReference type="NCBI Taxonomy" id="53620"/>
    <lineage>
        <taxon>Eukaryota</taxon>
        <taxon>Metazoa</taxon>
        <taxon>Spiralia</taxon>
        <taxon>Lophotrochozoa</taxon>
        <taxon>Annelida</taxon>
        <taxon>Polychaeta</taxon>
        <taxon>Sedentaria</taxon>
        <taxon>Canalipalpata</taxon>
        <taxon>Terebellida</taxon>
        <taxon>Terebelliformia</taxon>
        <taxon>Alvinellidae</taxon>
        <taxon>Paralvinella</taxon>
    </lineage>
</organism>
<proteinExistence type="predicted"/>
<sequence length="321" mass="37225">MAPTDAETSDRASSRERSRAGSSSTAHEESLYAINPFNFDAKTSYEATESLLQTRAAAYERPEPPKDHDIWKLPPPDFRPQCYEPRPPPRNSREAIKPWKYGTIPGRRPQPITRHSAPLRLPSILQERQEEEGQFVTAFKIDGPWEAKLLYVKEGVFRPGRYQMPKPHDFRGYPSIETLGLPEFGTEYERDPYNLKFLSERLDILPGDGPARREERELKGPQMAPPMSAQLQWDRKLILDRDSFPNKYAAYTRHRRFDRSPHSALMERVEERLNASWAKRQLDRTIQSHRKVRNLDLLIPDQADDDPDWSDDGDETSTENV</sequence>
<evidence type="ECO:0000313" key="3">
    <source>
        <dbReference type="Proteomes" id="UP001208570"/>
    </source>
</evidence>
<feature type="compositionally biased region" description="Basic and acidic residues" evidence="1">
    <location>
        <begin position="8"/>
        <end position="19"/>
    </location>
</feature>